<name>A0ABS0CNM3_9NOCA</name>
<dbReference type="EMBL" id="JADLQX010000007">
    <property type="protein sequence ID" value="MBF6298253.1"/>
    <property type="molecule type" value="Genomic_DNA"/>
</dbReference>
<keyword evidence="2" id="KW-1185">Reference proteome</keyword>
<protein>
    <submittedName>
        <fullName evidence="1">Uncharacterized protein</fullName>
    </submittedName>
</protein>
<gene>
    <name evidence="1" type="ORF">IU459_11945</name>
</gene>
<reference evidence="1 2" key="1">
    <citation type="submission" date="2020-10" db="EMBL/GenBank/DDBJ databases">
        <title>Identification of Nocardia species via Next-generation sequencing and recognition of intraspecies genetic diversity.</title>
        <authorList>
            <person name="Li P."/>
            <person name="Li P."/>
            <person name="Lu B."/>
        </authorList>
    </citation>
    <scope>NUCLEOTIDE SEQUENCE [LARGE SCALE GENOMIC DNA]</scope>
    <source>
        <strain evidence="1 2">BJ06-0157</strain>
    </source>
</reference>
<sequence length="54" mass="5931">MPISPEAFAAAMRLLGLNPDDPERALMTVRIEEGRITATYAQSNRVTTPAERNS</sequence>
<comment type="caution">
    <text evidence="1">The sequence shown here is derived from an EMBL/GenBank/DDBJ whole genome shotgun (WGS) entry which is preliminary data.</text>
</comment>
<dbReference type="RefSeq" id="WP_195129562.1">
    <property type="nucleotide sequence ID" value="NZ_JADLQX010000007.1"/>
</dbReference>
<organism evidence="1 2">
    <name type="scientific">Nocardia amamiensis</name>
    <dbReference type="NCBI Taxonomy" id="404578"/>
    <lineage>
        <taxon>Bacteria</taxon>
        <taxon>Bacillati</taxon>
        <taxon>Actinomycetota</taxon>
        <taxon>Actinomycetes</taxon>
        <taxon>Mycobacteriales</taxon>
        <taxon>Nocardiaceae</taxon>
        <taxon>Nocardia</taxon>
    </lineage>
</organism>
<proteinExistence type="predicted"/>
<evidence type="ECO:0000313" key="1">
    <source>
        <dbReference type="EMBL" id="MBF6298253.1"/>
    </source>
</evidence>
<accession>A0ABS0CNM3</accession>
<evidence type="ECO:0000313" key="2">
    <source>
        <dbReference type="Proteomes" id="UP000702209"/>
    </source>
</evidence>
<dbReference type="Proteomes" id="UP000702209">
    <property type="component" value="Unassembled WGS sequence"/>
</dbReference>